<sequence length="780" mass="90586">MNMKNITDKNIDLKKLLKKLANQTPGALYQFNFYPEDETMFCSYISEGVYEIFELYPEEVLEDVNKVFARIHPDDKNQIMNSIRESTAQLKLWKETFRVVLPQKGERWIQGNAKPEKMDDGCILWHGNLIDISEEKEWKKEIEIYAKALKNISDSVVITDKDFKIEYINKAAKKLFGYSPDELKGESPGVFNSETHADNIQKKLYKKISRGEVYQGELLYKRKDGSNFICDMKITPLTNENEEIYAYIGIQRDITAKKNKQQEIEFQLKFQKTLSDVSSDLLNINSANIDRKINSALKKIGHFFNIDRSYIFQFSNNYDFVSNTHEWCKKGIEAQIDKLQNINVNNFSWAMNKLYNNQVINIKDIENMDINKKAEKKLLKELNLKSIVIMPMHIENELFGFFGFDFVEEKRAFSKDEIRLLRIFTDFITNAFLKHIDYQKIKELTYHDSLTGLYNRRFFVEELKRLDTKRQLPISIIVADIDGLKIINDSFGHQKGDCLIKKSADLIKNDIRDEDILARHGGDEFAILLPQTSGEEAENIVSRIKNNTKKSSSYKFNISISFGIATKNKIEEDINEIFKLADDKMYQNKLSENKSIKNKIVQGLISTLEVKSNETKEHTVRMTKLSLNFANYLNLSNSEINRLSLLSNLHDIGKITVDDKILKKSEKLTEEEWEAMKKHSEAGYNIANSSEEFALVAEEIYSHHERWDGNGYPRGLKGKEIPFLARVIFLIDTYDVITSGRPYKKEMSRSEALKEIENCAGSQFDPELAADFIDFIKEKY</sequence>
<reference evidence="6" key="1">
    <citation type="journal article" date="2013" name="Genome Announc.">
        <title>Genome Sequence of Halanaerobium saccharolyticum subsp. saccharolyticum Strain DSM 6643T, a Halophilic Hydrogen-Producing Bacterium.</title>
        <authorList>
            <person name="Kivisto A."/>
            <person name="Larjo A."/>
            <person name="Ciranna A."/>
            <person name="Santala V."/>
            <person name="Roos C."/>
            <person name="Karp M."/>
        </authorList>
    </citation>
    <scope>NUCLEOTIDE SEQUENCE [LARGE SCALE GENOMIC DNA]</scope>
    <source>
        <strain evidence="6">DSM 6643</strain>
    </source>
</reference>
<dbReference type="SUPFAM" id="SSF55073">
    <property type="entry name" value="Nucleotide cyclase"/>
    <property type="match status" value="1"/>
</dbReference>
<dbReference type="InParanoid" id="M5DZQ2"/>
<feature type="domain" description="PAC" evidence="2">
    <location>
        <begin position="214"/>
        <end position="266"/>
    </location>
</feature>
<evidence type="ECO:0008006" key="7">
    <source>
        <dbReference type="Google" id="ProtNLM"/>
    </source>
</evidence>
<dbReference type="Pfam" id="PF13487">
    <property type="entry name" value="HD_5"/>
    <property type="match status" value="1"/>
</dbReference>
<dbReference type="Pfam" id="PF13426">
    <property type="entry name" value="PAS_9"/>
    <property type="match status" value="1"/>
</dbReference>
<dbReference type="SUPFAM" id="SSF109604">
    <property type="entry name" value="HD-domain/PDEase-like"/>
    <property type="match status" value="1"/>
</dbReference>
<comment type="caution">
    <text evidence="5">The sequence shown here is derived from an EMBL/GenBank/DDBJ whole genome shotgun (WGS) entry which is preliminary data.</text>
</comment>
<dbReference type="InterPro" id="IPR001610">
    <property type="entry name" value="PAC"/>
</dbReference>
<protein>
    <recommendedName>
        <fullName evidence="7">PAS domain S-box-containing protein/diguanylate cyclase (GGDEF)-like protein</fullName>
    </recommendedName>
</protein>
<dbReference type="Gene3D" id="3.30.450.40">
    <property type="match status" value="1"/>
</dbReference>
<dbReference type="PROSITE" id="PS50113">
    <property type="entry name" value="PAC"/>
    <property type="match status" value="1"/>
</dbReference>
<evidence type="ECO:0000313" key="5">
    <source>
        <dbReference type="EMBL" id="CCU78746.1"/>
    </source>
</evidence>
<dbReference type="PROSITE" id="PS50112">
    <property type="entry name" value="PAS"/>
    <property type="match status" value="2"/>
</dbReference>
<keyword evidence="6" id="KW-1185">Reference proteome</keyword>
<feature type="domain" description="GGDEF" evidence="3">
    <location>
        <begin position="472"/>
        <end position="605"/>
    </location>
</feature>
<dbReference type="InterPro" id="IPR003018">
    <property type="entry name" value="GAF"/>
</dbReference>
<dbReference type="CDD" id="cd00077">
    <property type="entry name" value="HDc"/>
    <property type="match status" value="1"/>
</dbReference>
<dbReference type="EMBL" id="CAUI01000005">
    <property type="protein sequence ID" value="CCU78746.1"/>
    <property type="molecule type" value="Genomic_DNA"/>
</dbReference>
<dbReference type="InterPro" id="IPR037522">
    <property type="entry name" value="HD_GYP_dom"/>
</dbReference>
<proteinExistence type="predicted"/>
<dbReference type="Gene3D" id="1.10.3210.10">
    <property type="entry name" value="Hypothetical protein af1432"/>
    <property type="match status" value="1"/>
</dbReference>
<dbReference type="InterPro" id="IPR000160">
    <property type="entry name" value="GGDEF_dom"/>
</dbReference>
<dbReference type="InterPro" id="IPR035965">
    <property type="entry name" value="PAS-like_dom_sf"/>
</dbReference>
<dbReference type="Pfam" id="PF01590">
    <property type="entry name" value="GAF"/>
    <property type="match status" value="1"/>
</dbReference>
<evidence type="ECO:0000313" key="6">
    <source>
        <dbReference type="Proteomes" id="UP000012063"/>
    </source>
</evidence>
<dbReference type="PANTHER" id="PTHR43155">
    <property type="entry name" value="CYCLIC DI-GMP PHOSPHODIESTERASE PA4108-RELATED"/>
    <property type="match status" value="1"/>
</dbReference>
<dbReference type="RefSeq" id="WP_005488153.1">
    <property type="nucleotide sequence ID" value="NZ_CAUI01000005.1"/>
</dbReference>
<dbReference type="SUPFAM" id="SSF55781">
    <property type="entry name" value="GAF domain-like"/>
    <property type="match status" value="1"/>
</dbReference>
<evidence type="ECO:0000259" key="1">
    <source>
        <dbReference type="PROSITE" id="PS50112"/>
    </source>
</evidence>
<feature type="domain" description="HD-GYP" evidence="4">
    <location>
        <begin position="593"/>
        <end position="780"/>
    </location>
</feature>
<dbReference type="InterPro" id="IPR003607">
    <property type="entry name" value="HD/PDEase_dom"/>
</dbReference>
<evidence type="ECO:0000259" key="2">
    <source>
        <dbReference type="PROSITE" id="PS50113"/>
    </source>
</evidence>
<dbReference type="SMART" id="SM00091">
    <property type="entry name" value="PAS"/>
    <property type="match status" value="2"/>
</dbReference>
<dbReference type="SMART" id="SM00471">
    <property type="entry name" value="HDc"/>
    <property type="match status" value="1"/>
</dbReference>
<dbReference type="OrthoDB" id="9805474at2"/>
<dbReference type="PANTHER" id="PTHR43155:SF2">
    <property type="entry name" value="CYCLIC DI-GMP PHOSPHODIESTERASE PA4108"/>
    <property type="match status" value="1"/>
</dbReference>
<dbReference type="eggNOG" id="COG2202">
    <property type="taxonomic scope" value="Bacteria"/>
</dbReference>
<dbReference type="InterPro" id="IPR000014">
    <property type="entry name" value="PAS"/>
</dbReference>
<evidence type="ECO:0000259" key="3">
    <source>
        <dbReference type="PROSITE" id="PS50887"/>
    </source>
</evidence>
<dbReference type="InterPro" id="IPR013655">
    <property type="entry name" value="PAS_fold_3"/>
</dbReference>
<dbReference type="CDD" id="cd00130">
    <property type="entry name" value="PAS"/>
    <property type="match status" value="2"/>
</dbReference>
<dbReference type="Pfam" id="PF00990">
    <property type="entry name" value="GGDEF"/>
    <property type="match status" value="1"/>
</dbReference>
<dbReference type="Gene3D" id="3.30.450.20">
    <property type="entry name" value="PAS domain"/>
    <property type="match status" value="2"/>
</dbReference>
<dbReference type="NCBIfam" id="TIGR00254">
    <property type="entry name" value="GGDEF"/>
    <property type="match status" value="1"/>
</dbReference>
<dbReference type="NCBIfam" id="TIGR00229">
    <property type="entry name" value="sensory_box"/>
    <property type="match status" value="1"/>
</dbReference>
<dbReference type="PROSITE" id="PS51832">
    <property type="entry name" value="HD_GYP"/>
    <property type="match status" value="1"/>
</dbReference>
<dbReference type="SUPFAM" id="SSF55785">
    <property type="entry name" value="PYP-like sensor domain (PAS domain)"/>
    <property type="match status" value="2"/>
</dbReference>
<dbReference type="SMART" id="SM00086">
    <property type="entry name" value="PAC"/>
    <property type="match status" value="2"/>
</dbReference>
<feature type="domain" description="PAS" evidence="1">
    <location>
        <begin position="141"/>
        <end position="187"/>
    </location>
</feature>
<dbReference type="PROSITE" id="PS50887">
    <property type="entry name" value="GGDEF"/>
    <property type="match status" value="1"/>
</dbReference>
<evidence type="ECO:0000259" key="4">
    <source>
        <dbReference type="PROSITE" id="PS51832"/>
    </source>
</evidence>
<dbReference type="InterPro" id="IPR000700">
    <property type="entry name" value="PAS-assoc_C"/>
</dbReference>
<accession>M5DZQ2</accession>
<dbReference type="InterPro" id="IPR029016">
    <property type="entry name" value="GAF-like_dom_sf"/>
</dbReference>
<dbReference type="eggNOG" id="COG3437">
    <property type="taxonomic scope" value="Bacteria"/>
</dbReference>
<dbReference type="SMART" id="SM00267">
    <property type="entry name" value="GGDEF"/>
    <property type="match status" value="1"/>
</dbReference>
<dbReference type="Gene3D" id="3.30.70.270">
    <property type="match status" value="1"/>
</dbReference>
<dbReference type="SMART" id="SM00065">
    <property type="entry name" value="GAF"/>
    <property type="match status" value="1"/>
</dbReference>
<dbReference type="Proteomes" id="UP000012063">
    <property type="component" value="Unassembled WGS sequence"/>
</dbReference>
<organism evidence="5 6">
    <name type="scientific">Halanaerobium saccharolyticum subsp. saccharolyticum DSM 6643</name>
    <dbReference type="NCBI Taxonomy" id="1293054"/>
    <lineage>
        <taxon>Bacteria</taxon>
        <taxon>Bacillati</taxon>
        <taxon>Bacillota</taxon>
        <taxon>Clostridia</taxon>
        <taxon>Halanaerobiales</taxon>
        <taxon>Halanaerobiaceae</taxon>
        <taxon>Halanaerobium</taxon>
    </lineage>
</organism>
<dbReference type="CDD" id="cd01949">
    <property type="entry name" value="GGDEF"/>
    <property type="match status" value="1"/>
</dbReference>
<gene>
    <name evidence="5" type="ORF">HSACCH_00885</name>
</gene>
<name>M5DZQ2_9FIRM</name>
<feature type="domain" description="PAS" evidence="1">
    <location>
        <begin position="37"/>
        <end position="90"/>
    </location>
</feature>
<dbReference type="AlphaFoldDB" id="M5DZQ2"/>
<dbReference type="Pfam" id="PF08447">
    <property type="entry name" value="PAS_3"/>
    <property type="match status" value="1"/>
</dbReference>
<dbReference type="STRING" id="1293054.HSACCH_00885"/>
<dbReference type="InterPro" id="IPR029787">
    <property type="entry name" value="Nucleotide_cyclase"/>
</dbReference>
<dbReference type="InterPro" id="IPR043128">
    <property type="entry name" value="Rev_trsase/Diguanyl_cyclase"/>
</dbReference>